<dbReference type="OrthoDB" id="9812949at2"/>
<keyword evidence="4" id="KW-0479">Metal-binding</keyword>
<keyword evidence="10" id="KW-1185">Reference proteome</keyword>
<evidence type="ECO:0000259" key="8">
    <source>
        <dbReference type="PROSITE" id="PS50860"/>
    </source>
</evidence>
<evidence type="ECO:0000256" key="4">
    <source>
        <dbReference type="ARBA" id="ARBA00022723"/>
    </source>
</evidence>
<evidence type="ECO:0000256" key="5">
    <source>
        <dbReference type="ARBA" id="ARBA00022833"/>
    </source>
</evidence>
<dbReference type="InterPro" id="IPR018164">
    <property type="entry name" value="Ala-tRNA-synth_IIc_N"/>
</dbReference>
<keyword evidence="7" id="KW-0472">Membrane</keyword>
<gene>
    <name evidence="9" type="primary">alaS</name>
    <name evidence="9" type="ORF">SULPSESMR1_01447</name>
</gene>
<keyword evidence="5" id="KW-0862">Zinc</keyword>
<dbReference type="Proteomes" id="UP000199754">
    <property type="component" value="Chromosome"/>
</dbReference>
<dbReference type="InterPro" id="IPR012947">
    <property type="entry name" value="tRNA_SAD"/>
</dbReference>
<proteinExistence type="predicted"/>
<dbReference type="GO" id="GO:0046872">
    <property type="term" value="F:metal ion binding"/>
    <property type="evidence" value="ECO:0007669"/>
    <property type="project" value="UniProtKB-KW"/>
</dbReference>
<dbReference type="AlphaFoldDB" id="A0A221JZU7"/>
<keyword evidence="9" id="KW-0436">Ligase</keyword>
<dbReference type="GO" id="GO:0005524">
    <property type="term" value="F:ATP binding"/>
    <property type="evidence" value="ECO:0007669"/>
    <property type="project" value="InterPro"/>
</dbReference>
<dbReference type="Pfam" id="PF01411">
    <property type="entry name" value="tRNA-synt_2c"/>
    <property type="match status" value="1"/>
</dbReference>
<dbReference type="STRING" id="1402135.SAMN05444149_101692"/>
<dbReference type="InterPro" id="IPR018163">
    <property type="entry name" value="Thr/Ala-tRNA-synth_IIc_edit"/>
</dbReference>
<dbReference type="Pfam" id="PF07973">
    <property type="entry name" value="tRNA_SAD"/>
    <property type="match status" value="1"/>
</dbReference>
<keyword evidence="7" id="KW-1133">Transmembrane helix</keyword>
<dbReference type="GO" id="GO:0005737">
    <property type="term" value="C:cytoplasm"/>
    <property type="evidence" value="ECO:0007669"/>
    <property type="project" value="UniProtKB-SubCell"/>
</dbReference>
<comment type="subcellular location">
    <subcellularLocation>
        <location evidence="2">Cytoplasm</location>
    </subcellularLocation>
</comment>
<dbReference type="InterPro" id="IPR018165">
    <property type="entry name" value="Ala-tRNA-synth_IIc_core"/>
</dbReference>
<evidence type="ECO:0000313" key="9">
    <source>
        <dbReference type="EMBL" id="ASM72264.1"/>
    </source>
</evidence>
<comment type="cofactor">
    <cofactor evidence="1">
        <name>Zn(2+)</name>
        <dbReference type="ChEBI" id="CHEBI:29105"/>
    </cofactor>
</comment>
<evidence type="ECO:0000256" key="6">
    <source>
        <dbReference type="ARBA" id="ARBA00032577"/>
    </source>
</evidence>
<dbReference type="InterPro" id="IPR051335">
    <property type="entry name" value="Alanyl-tRNA_Editing_Enzymes"/>
</dbReference>
<dbReference type="RefSeq" id="WP_089420201.1">
    <property type="nucleotide sequence ID" value="NZ_CP022415.1"/>
</dbReference>
<dbReference type="PROSITE" id="PS50860">
    <property type="entry name" value="AA_TRNA_LIGASE_II_ALA"/>
    <property type="match status" value="1"/>
</dbReference>
<dbReference type="SMART" id="SM00863">
    <property type="entry name" value="tRNA_SAD"/>
    <property type="match status" value="1"/>
</dbReference>
<protein>
    <recommendedName>
        <fullName evidence="3">Alanine--tRNA ligase</fullName>
    </recommendedName>
    <alternativeName>
        <fullName evidence="6">Alanyl-tRNA synthetase</fullName>
    </alternativeName>
</protein>
<accession>A0A221JZU7</accession>
<dbReference type="EMBL" id="CP022415">
    <property type="protein sequence ID" value="ASM72264.1"/>
    <property type="molecule type" value="Genomic_DNA"/>
</dbReference>
<dbReference type="PANTHER" id="PTHR43462">
    <property type="entry name" value="ALANYL-TRNA EDITING PROTEIN"/>
    <property type="match status" value="1"/>
</dbReference>
<dbReference type="KEGG" id="spse:SULPSESMR1_01447"/>
<dbReference type="SUPFAM" id="SSF55186">
    <property type="entry name" value="ThrRS/AlaRS common domain"/>
    <property type="match status" value="1"/>
</dbReference>
<dbReference type="Gene3D" id="3.30.980.10">
    <property type="entry name" value="Threonyl-trna Synthetase, Chain A, domain 2"/>
    <property type="match status" value="1"/>
</dbReference>
<keyword evidence="7" id="KW-0812">Transmembrane</keyword>
<sequence>MTHMLFRDDAYLRDADARVVAHTPEGGVVLDTTVFYPTGGGQPGDSGVLEWDGQRVPIATTLKAQDDQIALVPAEPQPLPCIGTYVTQSLDWDRRHRHMRVHTALHLLSVVVPFGVTGGAISANHGRLDFDMADAPEDRAAIEDALNYYVMEDAQVSEDWMSAKELDANPRLIKTMAVKPPRGAGRVRLVRIGDKASAIDVQPCGGTHVARTGEIGQLRLGKIEKKGRMNRRIYIHLDN</sequence>
<feature type="transmembrane region" description="Helical" evidence="7">
    <location>
        <begin position="104"/>
        <end position="123"/>
    </location>
</feature>
<evidence type="ECO:0000256" key="3">
    <source>
        <dbReference type="ARBA" id="ARBA00017959"/>
    </source>
</evidence>
<feature type="domain" description="Alanyl-transfer RNA synthetases family profile" evidence="8">
    <location>
        <begin position="1"/>
        <end position="233"/>
    </location>
</feature>
<evidence type="ECO:0000313" key="10">
    <source>
        <dbReference type="Proteomes" id="UP000199754"/>
    </source>
</evidence>
<evidence type="ECO:0000256" key="1">
    <source>
        <dbReference type="ARBA" id="ARBA00001947"/>
    </source>
</evidence>
<dbReference type="Gene3D" id="2.40.30.130">
    <property type="match status" value="1"/>
</dbReference>
<name>A0A221JZU7_9RHOB</name>
<dbReference type="GO" id="GO:0002161">
    <property type="term" value="F:aminoacyl-tRNA deacylase activity"/>
    <property type="evidence" value="ECO:0007669"/>
    <property type="project" value="UniProtKB-ARBA"/>
</dbReference>
<evidence type="ECO:0000256" key="7">
    <source>
        <dbReference type="SAM" id="Phobius"/>
    </source>
</evidence>
<dbReference type="GO" id="GO:0004813">
    <property type="term" value="F:alanine-tRNA ligase activity"/>
    <property type="evidence" value="ECO:0007669"/>
    <property type="project" value="InterPro"/>
</dbReference>
<dbReference type="SUPFAM" id="SSF50447">
    <property type="entry name" value="Translation proteins"/>
    <property type="match status" value="1"/>
</dbReference>
<dbReference type="InterPro" id="IPR009000">
    <property type="entry name" value="Transl_B-barrel_sf"/>
</dbReference>
<dbReference type="GO" id="GO:0006419">
    <property type="term" value="P:alanyl-tRNA aminoacylation"/>
    <property type="evidence" value="ECO:0007669"/>
    <property type="project" value="InterPro"/>
</dbReference>
<reference evidence="9 10" key="1">
    <citation type="submission" date="2017-07" db="EMBL/GenBank/DDBJ databases">
        <title>Genome Sequence of Sulfitobacter pseudonitzschiae Strain SMR1 Isolated from a culture of the Diatom Skeletonema marinoi.</title>
        <authorList>
            <person name="Topel M."/>
            <person name="Pinder M.I.M."/>
            <person name="Johansson O.N."/>
            <person name="Kourtchenko O."/>
            <person name="Godhe A."/>
            <person name="Clarke A.K."/>
        </authorList>
    </citation>
    <scope>NUCLEOTIDE SEQUENCE [LARGE SCALE GENOMIC DNA]</scope>
    <source>
        <strain evidence="9 10">SMR1</strain>
    </source>
</reference>
<dbReference type="GO" id="GO:0003676">
    <property type="term" value="F:nucleic acid binding"/>
    <property type="evidence" value="ECO:0007669"/>
    <property type="project" value="InterPro"/>
</dbReference>
<organism evidence="9 10">
    <name type="scientific">Pseudosulfitobacter pseudonitzschiae</name>
    <dbReference type="NCBI Taxonomy" id="1402135"/>
    <lineage>
        <taxon>Bacteria</taxon>
        <taxon>Pseudomonadati</taxon>
        <taxon>Pseudomonadota</taxon>
        <taxon>Alphaproteobacteria</taxon>
        <taxon>Rhodobacterales</taxon>
        <taxon>Roseobacteraceae</taxon>
        <taxon>Pseudosulfitobacter</taxon>
    </lineage>
</organism>
<dbReference type="PANTHER" id="PTHR43462:SF1">
    <property type="entry name" value="ALANYL-TRNA EDITING PROTEIN AARSD1"/>
    <property type="match status" value="1"/>
</dbReference>
<evidence type="ECO:0000256" key="2">
    <source>
        <dbReference type="ARBA" id="ARBA00004496"/>
    </source>
</evidence>